<accession>A0A4C1X6C1</accession>
<evidence type="ECO:0000313" key="2">
    <source>
        <dbReference type="EMBL" id="GBP59356.1"/>
    </source>
</evidence>
<sequence length="175" mass="18750">MIIAPRRDIGEAGGRHGGARRGARGGARADPDIWCALRLHDRRLPSAHEIEWFCRTRLNTNKYENHTTSQFNSIRYSMTITIHAKEGVTRAGGAMACARGRLAGVACARGSAARARARRPSLVRSNVPVKGGDAANLCKSRAASASRPAAAAPRLHAPAPQPRRLLAFVARTLAS</sequence>
<dbReference type="AlphaFoldDB" id="A0A4C1X6C1"/>
<name>A0A4C1X6C1_EUMVA</name>
<comment type="caution">
    <text evidence="2">The sequence shown here is derived from an EMBL/GenBank/DDBJ whole genome shotgun (WGS) entry which is preliminary data.</text>
</comment>
<organism evidence="2 3">
    <name type="scientific">Eumeta variegata</name>
    <name type="common">Bagworm moth</name>
    <name type="synonym">Eumeta japonica</name>
    <dbReference type="NCBI Taxonomy" id="151549"/>
    <lineage>
        <taxon>Eukaryota</taxon>
        <taxon>Metazoa</taxon>
        <taxon>Ecdysozoa</taxon>
        <taxon>Arthropoda</taxon>
        <taxon>Hexapoda</taxon>
        <taxon>Insecta</taxon>
        <taxon>Pterygota</taxon>
        <taxon>Neoptera</taxon>
        <taxon>Endopterygota</taxon>
        <taxon>Lepidoptera</taxon>
        <taxon>Glossata</taxon>
        <taxon>Ditrysia</taxon>
        <taxon>Tineoidea</taxon>
        <taxon>Psychidae</taxon>
        <taxon>Oiketicinae</taxon>
        <taxon>Eumeta</taxon>
    </lineage>
</organism>
<protein>
    <submittedName>
        <fullName evidence="2">Uncharacterized protein</fullName>
    </submittedName>
</protein>
<dbReference type="EMBL" id="BGZK01000759">
    <property type="protein sequence ID" value="GBP59356.1"/>
    <property type="molecule type" value="Genomic_DNA"/>
</dbReference>
<reference evidence="2 3" key="1">
    <citation type="journal article" date="2019" name="Commun. Biol.">
        <title>The bagworm genome reveals a unique fibroin gene that provides high tensile strength.</title>
        <authorList>
            <person name="Kono N."/>
            <person name="Nakamura H."/>
            <person name="Ohtoshi R."/>
            <person name="Tomita M."/>
            <person name="Numata K."/>
            <person name="Arakawa K."/>
        </authorList>
    </citation>
    <scope>NUCLEOTIDE SEQUENCE [LARGE SCALE GENOMIC DNA]</scope>
</reference>
<feature type="compositionally biased region" description="Basic and acidic residues" evidence="1">
    <location>
        <begin position="1"/>
        <end position="14"/>
    </location>
</feature>
<proteinExistence type="predicted"/>
<keyword evidence="3" id="KW-1185">Reference proteome</keyword>
<feature type="region of interest" description="Disordered" evidence="1">
    <location>
        <begin position="1"/>
        <end position="27"/>
    </location>
</feature>
<gene>
    <name evidence="2" type="ORF">EVAR_45536_1</name>
</gene>
<evidence type="ECO:0000256" key="1">
    <source>
        <dbReference type="SAM" id="MobiDB-lite"/>
    </source>
</evidence>
<evidence type="ECO:0000313" key="3">
    <source>
        <dbReference type="Proteomes" id="UP000299102"/>
    </source>
</evidence>
<dbReference type="Proteomes" id="UP000299102">
    <property type="component" value="Unassembled WGS sequence"/>
</dbReference>